<keyword evidence="4 12" id="KW-0808">Transferase</keyword>
<dbReference type="Pfam" id="PF01743">
    <property type="entry name" value="PolyA_pol"/>
    <property type="match status" value="1"/>
</dbReference>
<dbReference type="PROSITE" id="PS51371">
    <property type="entry name" value="CBS"/>
    <property type="match status" value="2"/>
</dbReference>
<dbReference type="KEGG" id="wna:KA717_17330"/>
<keyword evidence="5" id="KW-0819">tRNA processing</keyword>
<dbReference type="GO" id="GO:0046872">
    <property type="term" value="F:metal ion binding"/>
    <property type="evidence" value="ECO:0007669"/>
    <property type="project" value="UniProtKB-KW"/>
</dbReference>
<comment type="similarity">
    <text evidence="2 12">Belongs to the tRNA nucleotidyltransferase/poly(A) polymerase family.</text>
</comment>
<evidence type="ECO:0000256" key="12">
    <source>
        <dbReference type="RuleBase" id="RU003953"/>
    </source>
</evidence>
<evidence type="ECO:0000256" key="1">
    <source>
        <dbReference type="ARBA" id="ARBA00001946"/>
    </source>
</evidence>
<name>A0A977PYH0_9CYAN</name>
<keyword evidence="7" id="KW-0479">Metal-binding</keyword>
<dbReference type="SUPFAM" id="SSF54631">
    <property type="entry name" value="CBS-domain pair"/>
    <property type="match status" value="1"/>
</dbReference>
<reference evidence="14" key="1">
    <citation type="submission" date="2021-04" db="EMBL/GenBank/DDBJ databases">
        <title>Genome sequence of Woronichinia naegeliana from Washington state freshwater lake bloom.</title>
        <authorList>
            <person name="Dreher T.W."/>
        </authorList>
    </citation>
    <scope>NUCLEOTIDE SEQUENCE</scope>
    <source>
        <strain evidence="14">WA131</strain>
    </source>
</reference>
<evidence type="ECO:0000256" key="9">
    <source>
        <dbReference type="ARBA" id="ARBA00022842"/>
    </source>
</evidence>
<proteinExistence type="inferred from homology"/>
<dbReference type="GO" id="GO:0016779">
    <property type="term" value="F:nucleotidyltransferase activity"/>
    <property type="evidence" value="ECO:0007669"/>
    <property type="project" value="UniProtKB-KW"/>
</dbReference>
<evidence type="ECO:0000313" key="14">
    <source>
        <dbReference type="EMBL" id="UXE64121.1"/>
    </source>
</evidence>
<evidence type="ECO:0000256" key="4">
    <source>
        <dbReference type="ARBA" id="ARBA00022679"/>
    </source>
</evidence>
<dbReference type="GO" id="GO:0000166">
    <property type="term" value="F:nucleotide binding"/>
    <property type="evidence" value="ECO:0007669"/>
    <property type="project" value="UniProtKB-KW"/>
</dbReference>
<evidence type="ECO:0000256" key="10">
    <source>
        <dbReference type="ARBA" id="ARBA00022884"/>
    </source>
</evidence>
<dbReference type="Gene3D" id="1.10.3090.10">
    <property type="entry name" value="cca-adding enzyme, domain 2"/>
    <property type="match status" value="1"/>
</dbReference>
<evidence type="ECO:0000256" key="7">
    <source>
        <dbReference type="ARBA" id="ARBA00022723"/>
    </source>
</evidence>
<dbReference type="GO" id="GO:0008033">
    <property type="term" value="P:tRNA processing"/>
    <property type="evidence" value="ECO:0007669"/>
    <property type="project" value="UniProtKB-KW"/>
</dbReference>
<dbReference type="InterPro" id="IPR038763">
    <property type="entry name" value="DHH_sf"/>
</dbReference>
<evidence type="ECO:0000256" key="2">
    <source>
        <dbReference type="ARBA" id="ARBA00007265"/>
    </source>
</evidence>
<dbReference type="InterPro" id="IPR000644">
    <property type="entry name" value="CBS_dom"/>
</dbReference>
<evidence type="ECO:0000256" key="8">
    <source>
        <dbReference type="ARBA" id="ARBA00022741"/>
    </source>
</evidence>
<dbReference type="Pfam" id="PF00571">
    <property type="entry name" value="CBS"/>
    <property type="match status" value="2"/>
</dbReference>
<dbReference type="SUPFAM" id="SSF81891">
    <property type="entry name" value="Poly A polymerase C-terminal region-like"/>
    <property type="match status" value="1"/>
</dbReference>
<dbReference type="Gene3D" id="3.10.580.10">
    <property type="entry name" value="CBS-domain"/>
    <property type="match status" value="1"/>
</dbReference>
<evidence type="ECO:0000259" key="13">
    <source>
        <dbReference type="PROSITE" id="PS51371"/>
    </source>
</evidence>
<dbReference type="PANTHER" id="PTHR47788:SF1">
    <property type="entry name" value="A-ADDING TRNA NUCLEOTIDYLTRANSFERASE"/>
    <property type="match status" value="1"/>
</dbReference>
<dbReference type="InterPro" id="IPR043519">
    <property type="entry name" value="NT_sf"/>
</dbReference>
<sequence length="930" mass="104576">MDLILCHQTVDFDALGAAVGLSRLRPGSRIVLAGGAHPTVRDFLALHRDELALMEMRSVNPHHLRSLFIVDNQRRDRLGKAAQWLDLAHLASIEVYDHHLHQSGDIPATFTQIEAVGATTTLIVEKLQATELQLQPVEASVMALGIHVDTGSLTFPQTTVRDAKALAWLMEQGAQVRTIAEYVEPGLSPILQTLLTEAMENLESSMVSGFRITSVLLHTDTFIPGLSNLAEKLLELTESDALLLGHGYRQRQDEGFYPDVRLTVIGRTRIEGTNLQPLFVPLGGGGHSQAASVNLRNVDPQSCLAQLRSQLIDQIPQPLTARDLMSSPVRTIRPQTTIEQAQRILFRYGHSGLSVVDRPEPLADQVQKPNQERGEAGQIDRLVGIISRRDIDLALHHGFRHAPVKGYMTRQVKTISPDTLLPDIEAMMVTFDLGRLPVVDQGKLIGIVTRTDVLRQLHRDRQFLHRQQSKDPLVSCLLPDFRDRLHPALWQFLEQAAQIAQAQGWHLYLVGGAIRDLLLTGQGETMLLQDIDLVVDGFHEAAEAEAGVQLARHLQNCYPQTRLSVHGEFQTAALLWHKDPELGSLWVDIATARTEFYPYPAANPQVEASSIRQDLYRRDFTINALALRLTTPNQGELLDFFGGILDLRSRQVRVLHANSFIEDPTRIYRAVRFAVRLGFAIEPQTESYIRYAVESGIYENLKLADHPAPALTTRLKAELKIILDSVFWQAALKKLSDLGALKCLHPHLQFNAPLAWQMRWITRLENEPRKSRLSNFQTTALPEPWLVRLLILLASLPERDRGKIATNLQLPQPLIDILQNLAEAEKCLIETLPLCQRASEIAKRLRAYKPITLILVAVRNNKAIRRQIVWYITQLSQVQLLLNGDDLKALGYRPGPQFKILLEALLMATLDKEITNQAEAEVWLKEFYQN</sequence>
<dbReference type="Gene3D" id="3.90.1640.10">
    <property type="entry name" value="inorganic pyrophosphatase (n-terminal core)"/>
    <property type="match status" value="1"/>
</dbReference>
<keyword evidence="11" id="KW-0129">CBS domain</keyword>
<dbReference type="EMBL" id="CP073041">
    <property type="protein sequence ID" value="UXE64121.1"/>
    <property type="molecule type" value="Genomic_DNA"/>
</dbReference>
<keyword evidence="9" id="KW-0460">Magnesium</keyword>
<dbReference type="SMART" id="SM00116">
    <property type="entry name" value="CBS"/>
    <property type="match status" value="2"/>
</dbReference>
<dbReference type="Proteomes" id="UP001065613">
    <property type="component" value="Chromosome"/>
</dbReference>
<keyword evidence="6" id="KW-0548">Nucleotidyltransferase</keyword>
<evidence type="ECO:0000256" key="6">
    <source>
        <dbReference type="ARBA" id="ARBA00022695"/>
    </source>
</evidence>
<keyword evidence="8" id="KW-0547">Nucleotide-binding</keyword>
<keyword evidence="3" id="KW-0820">tRNA-binding</keyword>
<keyword evidence="10 12" id="KW-0694">RNA-binding</keyword>
<dbReference type="SUPFAM" id="SSF81301">
    <property type="entry name" value="Nucleotidyltransferase"/>
    <property type="match status" value="1"/>
</dbReference>
<dbReference type="SUPFAM" id="SSF64182">
    <property type="entry name" value="DHH phosphoesterases"/>
    <property type="match status" value="1"/>
</dbReference>
<dbReference type="InterPro" id="IPR002646">
    <property type="entry name" value="PolA_pol_head_dom"/>
</dbReference>
<dbReference type="InterPro" id="IPR001667">
    <property type="entry name" value="DDH_dom"/>
</dbReference>
<organism evidence="14">
    <name type="scientific">Woronichinia naegeliana WA131</name>
    <dbReference type="NCBI Taxonomy" id="2824559"/>
    <lineage>
        <taxon>Bacteria</taxon>
        <taxon>Bacillati</taxon>
        <taxon>Cyanobacteriota</taxon>
        <taxon>Cyanophyceae</taxon>
        <taxon>Synechococcales</taxon>
        <taxon>Coelosphaeriaceae</taxon>
        <taxon>Woronichinia</taxon>
    </lineage>
</organism>
<accession>A0A977PYH0</accession>
<evidence type="ECO:0000256" key="3">
    <source>
        <dbReference type="ARBA" id="ARBA00022555"/>
    </source>
</evidence>
<feature type="domain" description="CBS" evidence="13">
    <location>
        <begin position="325"/>
        <end position="404"/>
    </location>
</feature>
<dbReference type="CDD" id="cd04595">
    <property type="entry name" value="CBS_pair_DHH_polyA_Pol_assoc"/>
    <property type="match status" value="1"/>
</dbReference>
<feature type="domain" description="CBS" evidence="13">
    <location>
        <begin position="408"/>
        <end position="463"/>
    </location>
</feature>
<evidence type="ECO:0000256" key="11">
    <source>
        <dbReference type="PROSITE-ProRule" id="PRU00703"/>
    </source>
</evidence>
<dbReference type="CDD" id="cd05398">
    <property type="entry name" value="NT_ClassII-CCAase"/>
    <property type="match status" value="1"/>
</dbReference>
<dbReference type="InterPro" id="IPR046342">
    <property type="entry name" value="CBS_dom_sf"/>
</dbReference>
<dbReference type="PANTHER" id="PTHR47788">
    <property type="entry name" value="POLYA POLYMERASE"/>
    <property type="match status" value="1"/>
</dbReference>
<dbReference type="Gene3D" id="3.30.460.10">
    <property type="entry name" value="Beta Polymerase, domain 2"/>
    <property type="match status" value="1"/>
</dbReference>
<dbReference type="GO" id="GO:0000049">
    <property type="term" value="F:tRNA binding"/>
    <property type="evidence" value="ECO:0007669"/>
    <property type="project" value="UniProtKB-KW"/>
</dbReference>
<protein>
    <submittedName>
        <fullName evidence="14">CBS domain-containing protein</fullName>
    </submittedName>
</protein>
<comment type="cofactor">
    <cofactor evidence="1">
        <name>Mg(2+)</name>
        <dbReference type="ChEBI" id="CHEBI:18420"/>
    </cofactor>
</comment>
<evidence type="ECO:0000256" key="5">
    <source>
        <dbReference type="ARBA" id="ARBA00022694"/>
    </source>
</evidence>
<dbReference type="Pfam" id="PF01368">
    <property type="entry name" value="DHH"/>
    <property type="match status" value="1"/>
</dbReference>
<dbReference type="InterPro" id="IPR052390">
    <property type="entry name" value="tRNA_nt/polyA_polymerase"/>
</dbReference>
<gene>
    <name evidence="14" type="ORF">KA717_17330</name>
</gene>
<dbReference type="AlphaFoldDB" id="A0A977PYH0"/>